<feature type="transmembrane region" description="Helical" evidence="8">
    <location>
        <begin position="363"/>
        <end position="383"/>
    </location>
</feature>
<feature type="transmembrane region" description="Helical" evidence="8">
    <location>
        <begin position="158"/>
        <end position="177"/>
    </location>
</feature>
<evidence type="ECO:0000256" key="3">
    <source>
        <dbReference type="ARBA" id="ARBA00022475"/>
    </source>
</evidence>
<dbReference type="GO" id="GO:0030001">
    <property type="term" value="P:metal ion transport"/>
    <property type="evidence" value="ECO:0007669"/>
    <property type="project" value="UniProtKB-ARBA"/>
</dbReference>
<evidence type="ECO:0000256" key="2">
    <source>
        <dbReference type="ARBA" id="ARBA00022448"/>
    </source>
</evidence>
<dbReference type="RefSeq" id="WP_015724240.1">
    <property type="nucleotide sequence ID" value="NC_014972.1"/>
</dbReference>
<feature type="transmembrane region" description="Helical" evidence="8">
    <location>
        <begin position="577"/>
        <end position="597"/>
    </location>
</feature>
<feature type="transmembrane region" description="Helical" evidence="8">
    <location>
        <begin position="189"/>
        <end position="222"/>
    </location>
</feature>
<accession>A0A7U3YLQ3</accession>
<dbReference type="AlphaFoldDB" id="A0A7U3YLQ3"/>
<keyword evidence="9" id="KW-0378">Hydrolase</keyword>
<keyword evidence="7 8" id="KW-0472">Membrane</keyword>
<feature type="transmembrane region" description="Helical" evidence="8">
    <location>
        <begin position="458"/>
        <end position="477"/>
    </location>
</feature>
<evidence type="ECO:0000256" key="7">
    <source>
        <dbReference type="ARBA" id="ARBA00023136"/>
    </source>
</evidence>
<dbReference type="Pfam" id="PF02386">
    <property type="entry name" value="TrkH"/>
    <property type="match status" value="1"/>
</dbReference>
<evidence type="ECO:0000256" key="4">
    <source>
        <dbReference type="ARBA" id="ARBA00022692"/>
    </source>
</evidence>
<dbReference type="EMBL" id="CP002364">
    <property type="protein sequence ID" value="ADW17699.1"/>
    <property type="molecule type" value="Genomic_DNA"/>
</dbReference>
<name>A0A7U3YLQ3_DESPD</name>
<feature type="transmembrane region" description="Helical" evidence="8">
    <location>
        <begin position="633"/>
        <end position="653"/>
    </location>
</feature>
<dbReference type="InterPro" id="IPR003445">
    <property type="entry name" value="Cat_transpt"/>
</dbReference>
<feature type="transmembrane region" description="Helical" evidence="8">
    <location>
        <begin position="18"/>
        <end position="36"/>
    </location>
</feature>
<keyword evidence="4 8" id="KW-0812">Transmembrane</keyword>
<comment type="subcellular location">
    <subcellularLocation>
        <location evidence="1">Cell membrane</location>
        <topology evidence="1">Multi-pass membrane protein</topology>
    </subcellularLocation>
</comment>
<feature type="transmembrane region" description="Helical" evidence="8">
    <location>
        <begin position="242"/>
        <end position="262"/>
    </location>
</feature>
<feature type="transmembrane region" description="Helical" evidence="8">
    <location>
        <begin position="94"/>
        <end position="112"/>
    </location>
</feature>
<evidence type="ECO:0000256" key="6">
    <source>
        <dbReference type="ARBA" id="ARBA00023065"/>
    </source>
</evidence>
<feature type="transmembrane region" description="Helical" evidence="8">
    <location>
        <begin position="42"/>
        <end position="61"/>
    </location>
</feature>
<evidence type="ECO:0000256" key="5">
    <source>
        <dbReference type="ARBA" id="ARBA00022989"/>
    </source>
</evidence>
<keyword evidence="5 8" id="KW-1133">Transmembrane helix</keyword>
<dbReference type="EC" id="3.6.3.14" evidence="9"/>
<dbReference type="Proteomes" id="UP000006365">
    <property type="component" value="Chromosome"/>
</dbReference>
<dbReference type="GO" id="GO:0005886">
    <property type="term" value="C:plasma membrane"/>
    <property type="evidence" value="ECO:0007669"/>
    <property type="project" value="UniProtKB-SubCell"/>
</dbReference>
<feature type="transmembrane region" description="Helical" evidence="8">
    <location>
        <begin position="389"/>
        <end position="409"/>
    </location>
</feature>
<feature type="transmembrane region" description="Helical" evidence="8">
    <location>
        <begin position="274"/>
        <end position="294"/>
    </location>
</feature>
<dbReference type="PANTHER" id="PTHR32024">
    <property type="entry name" value="TRK SYSTEM POTASSIUM UPTAKE PROTEIN TRKG-RELATED"/>
    <property type="match status" value="1"/>
</dbReference>
<feature type="transmembrane region" description="Helical" evidence="8">
    <location>
        <begin position="133"/>
        <end position="152"/>
    </location>
</feature>
<gene>
    <name evidence="9" type="ordered locus">Despr_1545</name>
</gene>
<feature type="transmembrane region" description="Helical" evidence="8">
    <location>
        <begin position="300"/>
        <end position="327"/>
    </location>
</feature>
<proteinExistence type="predicted"/>
<dbReference type="KEGG" id="dpr:Despr_1545"/>
<feature type="transmembrane region" description="Helical" evidence="8">
    <location>
        <begin position="537"/>
        <end position="556"/>
    </location>
</feature>
<keyword evidence="10" id="KW-1185">Reference proteome</keyword>
<dbReference type="PANTHER" id="PTHR32024:SF1">
    <property type="entry name" value="KTR SYSTEM POTASSIUM UPTAKE PROTEIN B"/>
    <property type="match status" value="1"/>
</dbReference>
<evidence type="ECO:0000313" key="10">
    <source>
        <dbReference type="Proteomes" id="UP000006365"/>
    </source>
</evidence>
<keyword evidence="2" id="KW-0813">Transport</keyword>
<sequence length="672" mass="71414">MELIVASRPSRAKAGIEGILLSLVPLPPLLTCLVGTAGSPPWSRAAALVAALACLAAALLLSRQFRLGKLFGFLALVGCALAGFPAFATEPLSALIGAVVVMQAGYFLSELAPHNLVEQRGHAVYRRLQRARSAVWTSLLLTLASFALNPARLWIGDAAVAGSTILTQLVVLHWIWTAHRGPARLSWALLPLTALAVSGIGLYSGCGQLVTLCLGLATLFFLPGATSGLEPREQWWEPFLNHPARVLITTFFVLCLAGALLLQLPWATTEQSITLVDAAFTSVSAVCVTGLTVLDTPRDFTLLGQGCILLLIQLGGFGIMTLTTVALHAMGKRLSLRQERLLTTLTETSHQDLIDSLLTIVRFTLLTELAGAVLLSLCFLDTADSLPQALWQGLFTSISAFCNAGFALQSANLVPYQSQPLVLHTVAALIVLGGLAPATCLLLPQWVRGKKIALAPRIALVTTTALLLTGTLCFLMFEWHNALDGLSLPDKLHNAWFQSVTLRTAGFNSIDLGNVLSPTLLIMLSFMFIGGSPGGTAGGIKTTTVGILAMTFWACITGRDEVIAQNRRIPQSVINRGITVLASGAMIWLVMVMALVLTQPLPARALIFEATSALGTVGLSLGVTPHLDEIGKIIVMLTMFIGRIGPMTLFTLLSGDLQATGSRCPDARITLT</sequence>
<evidence type="ECO:0000256" key="1">
    <source>
        <dbReference type="ARBA" id="ARBA00004651"/>
    </source>
</evidence>
<dbReference type="GO" id="GO:0016787">
    <property type="term" value="F:hydrolase activity"/>
    <property type="evidence" value="ECO:0007669"/>
    <property type="project" value="UniProtKB-KW"/>
</dbReference>
<keyword evidence="3" id="KW-1003">Cell membrane</keyword>
<keyword evidence="6" id="KW-0406">Ion transport</keyword>
<protein>
    <submittedName>
        <fullName evidence="9">H(+)-transporting two-sector ATPase</fullName>
        <ecNumber evidence="9">3.6.3.14</ecNumber>
    </submittedName>
</protein>
<dbReference type="GO" id="GO:0008324">
    <property type="term" value="F:monoatomic cation transmembrane transporter activity"/>
    <property type="evidence" value="ECO:0007669"/>
    <property type="project" value="InterPro"/>
</dbReference>
<reference evidence="9 10" key="1">
    <citation type="journal article" date="2011" name="Stand. Genomic Sci.">
        <title>Complete genome sequence of Desulfobulbus propionicus type strain (1pr3).</title>
        <authorList>
            <person name="Pagani I."/>
            <person name="Lapidus A."/>
            <person name="Nolan M."/>
            <person name="Lucas S."/>
            <person name="Hammon N."/>
            <person name="Deshpande S."/>
            <person name="Cheng J.F."/>
            <person name="Chertkov O."/>
            <person name="Davenport K."/>
            <person name="Tapia R."/>
            <person name="Han C."/>
            <person name="Goodwin L."/>
            <person name="Pitluck S."/>
            <person name="Liolios K."/>
            <person name="Mavromatis K."/>
            <person name="Ivanova N."/>
            <person name="Mikhailova N."/>
            <person name="Pati A."/>
            <person name="Chen A."/>
            <person name="Palaniappan K."/>
            <person name="Land M."/>
            <person name="Hauser L."/>
            <person name="Chang Y.J."/>
            <person name="Jeffries C.D."/>
            <person name="Detter J.C."/>
            <person name="Brambilla E."/>
            <person name="Kannan K.P."/>
            <person name="Djao O.D."/>
            <person name="Rohde M."/>
            <person name="Pukall R."/>
            <person name="Spring S."/>
            <person name="Goker M."/>
            <person name="Sikorski J."/>
            <person name="Woyke T."/>
            <person name="Bristow J."/>
            <person name="Eisen J.A."/>
            <person name="Markowitz V."/>
            <person name="Hugenholtz P."/>
            <person name="Kyrpides N.C."/>
            <person name="Klenk H.P."/>
        </authorList>
    </citation>
    <scope>NUCLEOTIDE SEQUENCE [LARGE SCALE GENOMIC DNA]</scope>
    <source>
        <strain evidence="10">ATCC 33891 / DSM 2032 / 1pr3</strain>
    </source>
</reference>
<evidence type="ECO:0000256" key="8">
    <source>
        <dbReference type="SAM" id="Phobius"/>
    </source>
</evidence>
<evidence type="ECO:0000313" key="9">
    <source>
        <dbReference type="EMBL" id="ADW17699.1"/>
    </source>
</evidence>
<feature type="transmembrane region" description="Helical" evidence="8">
    <location>
        <begin position="70"/>
        <end position="88"/>
    </location>
</feature>
<organism evidence="9 10">
    <name type="scientific">Desulfobulbus propionicus (strain ATCC 33891 / DSM 2032 / VKM B-1956 / 1pr3)</name>
    <dbReference type="NCBI Taxonomy" id="577650"/>
    <lineage>
        <taxon>Bacteria</taxon>
        <taxon>Pseudomonadati</taxon>
        <taxon>Thermodesulfobacteriota</taxon>
        <taxon>Desulfobulbia</taxon>
        <taxon>Desulfobulbales</taxon>
        <taxon>Desulfobulbaceae</taxon>
        <taxon>Desulfobulbus</taxon>
    </lineage>
</organism>
<feature type="transmembrane region" description="Helical" evidence="8">
    <location>
        <begin position="421"/>
        <end position="446"/>
    </location>
</feature>